<evidence type="ECO:0000259" key="11">
    <source>
        <dbReference type="Pfam" id="PF02355"/>
    </source>
</evidence>
<name>A0ABS1SFZ5_9MICO</name>
<evidence type="ECO:0000313" key="15">
    <source>
        <dbReference type="Proteomes" id="UP001645859"/>
    </source>
</evidence>
<keyword evidence="8 9" id="KW-0472">Membrane</keyword>
<dbReference type="NCBIfam" id="TIGR00916">
    <property type="entry name" value="2A0604s01"/>
    <property type="match status" value="1"/>
</dbReference>
<feature type="transmembrane region" description="Helical" evidence="9">
    <location>
        <begin position="497"/>
        <end position="517"/>
    </location>
</feature>
<dbReference type="Pfam" id="PF02355">
    <property type="entry name" value="SecD_SecF_C"/>
    <property type="match status" value="1"/>
</dbReference>
<keyword evidence="6 9" id="KW-1133">Transmembrane helix</keyword>
<comment type="function">
    <text evidence="9">Part of the Sec protein translocase complex. Interacts with the SecYEG preprotein conducting channel. SecDF uses the proton motive force (PMF) to complete protein translocation after the ATP-dependent function of SecA.</text>
</comment>
<dbReference type="InterPro" id="IPR005791">
    <property type="entry name" value="SecD"/>
</dbReference>
<dbReference type="Gene3D" id="1.20.1640.10">
    <property type="entry name" value="Multidrug efflux transporter AcrB transmembrane domain"/>
    <property type="match status" value="1"/>
</dbReference>
<keyword evidence="3 9" id="KW-1003">Cell membrane</keyword>
<sequence>MATTPAVRRARRSLVFLLVLIVGLAGLITYGVFRSDASWTPKLALDLQGGTQILLAAEQTDGKAVTGEQLQQAVSIIRQRVDAAGVSEAEITTQGNQHISVSIPGKADEETLQRIEASAKLDFRPVLAVGIGIDMNQVPPANTSGEEPTAEELKAQEEAEAQAAEARAAAEKLVMSDPDDLYPEPPPAEAGDLAWVTPALQAKFDAFTCDMESALETGNAAADRPLITCDDTGTQKYLLGPVELSGDVITDATAQMETTQTGATTGGWVVQIIMNKTGAEKFGKISSRLYGAPEPQNQFAFVLDGRVLSAPTMQGQILDGRPSISGDFTQETSKALADQLKFGALPIDFSVQSQEDISATLGTSQLGAGLLAGLIGLLLVVVYSLFQYRALGSLTIASLVIAGVLTYLLLTFFSWRQGYRLSLAGVAGIIVAVGFTADSFIVYFERIRDALRDGFTIERAVENGWARAFRTVLASDGVNFLAAVILFILAVGNVKGFAFTLGLTTLVDVLVVALFTHPMMTLLARTRFYQNGNKFSGLDPRQLGAVYRGRAQFREPVVASKGAGKKVARSQKEAERRQTIAERKAAEAVGATTGKES</sequence>
<comment type="subunit">
    <text evidence="9">Forms a complex with SecF. Part of the essential Sec protein translocation apparatus which comprises SecA, SecYEG and auxiliary proteins SecDF. Other proteins may also be involved.</text>
</comment>
<gene>
    <name evidence="9 14" type="primary">secD</name>
    <name evidence="14" type="ORF">D3230_09305</name>
</gene>
<dbReference type="Pfam" id="PF22599">
    <property type="entry name" value="SecDF_P1_head"/>
    <property type="match status" value="1"/>
</dbReference>
<feature type="transmembrane region" description="Helical" evidence="9">
    <location>
        <begin position="472"/>
        <end position="491"/>
    </location>
</feature>
<evidence type="ECO:0000256" key="4">
    <source>
        <dbReference type="ARBA" id="ARBA00022692"/>
    </source>
</evidence>
<keyword evidence="4 9" id="KW-0812">Transmembrane</keyword>
<dbReference type="InterPro" id="IPR048634">
    <property type="entry name" value="SecD_SecF_C"/>
</dbReference>
<feature type="transmembrane region" description="Helical" evidence="9">
    <location>
        <begin position="366"/>
        <end position="386"/>
    </location>
</feature>
<comment type="subcellular location">
    <subcellularLocation>
        <location evidence="1 9">Cell membrane</location>
        <topology evidence="1 9">Multi-pass membrane protein</topology>
    </subcellularLocation>
</comment>
<comment type="caution">
    <text evidence="14">The sequence shown here is derived from an EMBL/GenBank/DDBJ whole genome shotgun (WGS) entry which is preliminary data.</text>
</comment>
<dbReference type="HAMAP" id="MF_01463_B">
    <property type="entry name" value="SecD_B"/>
    <property type="match status" value="1"/>
</dbReference>
<dbReference type="InterPro" id="IPR055344">
    <property type="entry name" value="SecD_SecF_C_bact"/>
</dbReference>
<feature type="transmembrane region" description="Helical" evidence="9">
    <location>
        <begin position="393"/>
        <end position="415"/>
    </location>
</feature>
<keyword evidence="15" id="KW-1185">Reference proteome</keyword>
<feature type="domain" description="Protein translocase subunit SecDF P1" evidence="12">
    <location>
        <begin position="70"/>
        <end position="126"/>
    </location>
</feature>
<dbReference type="InterPro" id="IPR022813">
    <property type="entry name" value="SecD/SecF_arch_bac"/>
</dbReference>
<evidence type="ECO:0000259" key="13">
    <source>
        <dbReference type="Pfam" id="PF22599"/>
    </source>
</evidence>
<dbReference type="Gene3D" id="3.30.1360.200">
    <property type="match status" value="1"/>
</dbReference>
<evidence type="ECO:0000313" key="14">
    <source>
        <dbReference type="EMBL" id="MBL3679482.1"/>
    </source>
</evidence>
<dbReference type="InterPro" id="IPR054384">
    <property type="entry name" value="SecDF_P1_head"/>
</dbReference>
<evidence type="ECO:0000256" key="6">
    <source>
        <dbReference type="ARBA" id="ARBA00022989"/>
    </source>
</evidence>
<dbReference type="Pfam" id="PF21760">
    <property type="entry name" value="SecD_1st"/>
    <property type="match status" value="1"/>
</dbReference>
<protein>
    <recommendedName>
        <fullName evidence="9">Protein translocase subunit SecD</fullName>
    </recommendedName>
</protein>
<comment type="similarity">
    <text evidence="9">Belongs to the SecD/SecF family. SecD subfamily.</text>
</comment>
<evidence type="ECO:0000256" key="3">
    <source>
        <dbReference type="ARBA" id="ARBA00022475"/>
    </source>
</evidence>
<keyword evidence="7 9" id="KW-0811">Translocation</keyword>
<evidence type="ECO:0000256" key="1">
    <source>
        <dbReference type="ARBA" id="ARBA00004651"/>
    </source>
</evidence>
<proteinExistence type="inferred from homology"/>
<feature type="transmembrane region" description="Helical" evidence="9">
    <location>
        <begin position="12"/>
        <end position="33"/>
    </location>
</feature>
<evidence type="ECO:0000256" key="10">
    <source>
        <dbReference type="SAM" id="MobiDB-lite"/>
    </source>
</evidence>
<accession>A0ABS1SFZ5</accession>
<dbReference type="InterPro" id="IPR048631">
    <property type="entry name" value="SecD_1st"/>
</dbReference>
<evidence type="ECO:0000259" key="12">
    <source>
        <dbReference type="Pfam" id="PF21760"/>
    </source>
</evidence>
<dbReference type="EMBL" id="QYAC01000004">
    <property type="protein sequence ID" value="MBL3679482.1"/>
    <property type="molecule type" value="Genomic_DNA"/>
</dbReference>
<dbReference type="Gene3D" id="3.30.70.3220">
    <property type="match status" value="1"/>
</dbReference>
<dbReference type="Proteomes" id="UP001645859">
    <property type="component" value="Unassembled WGS sequence"/>
</dbReference>
<feature type="domain" description="SecDF P1 head subdomain" evidence="13">
    <location>
        <begin position="231"/>
        <end position="347"/>
    </location>
</feature>
<keyword evidence="5 9" id="KW-0653">Protein transport</keyword>
<evidence type="ECO:0000256" key="5">
    <source>
        <dbReference type="ARBA" id="ARBA00022927"/>
    </source>
</evidence>
<evidence type="ECO:0000256" key="7">
    <source>
        <dbReference type="ARBA" id="ARBA00023010"/>
    </source>
</evidence>
<feature type="compositionally biased region" description="Basic and acidic residues" evidence="10">
    <location>
        <begin position="570"/>
        <end position="586"/>
    </location>
</feature>
<feature type="region of interest" description="Disordered" evidence="10">
    <location>
        <begin position="564"/>
        <end position="597"/>
    </location>
</feature>
<dbReference type="PANTHER" id="PTHR30081:SF1">
    <property type="entry name" value="PROTEIN TRANSLOCASE SUBUNIT SECD"/>
    <property type="match status" value="1"/>
</dbReference>
<organism evidence="14 15">
    <name type="scientific">Leucobacter chromiireducens subsp. solipictus</name>
    <dbReference type="NCBI Taxonomy" id="398235"/>
    <lineage>
        <taxon>Bacteria</taxon>
        <taxon>Bacillati</taxon>
        <taxon>Actinomycetota</taxon>
        <taxon>Actinomycetes</taxon>
        <taxon>Micrococcales</taxon>
        <taxon>Microbacteriaceae</taxon>
        <taxon>Leucobacter</taxon>
    </lineage>
</organism>
<dbReference type="PANTHER" id="PTHR30081">
    <property type="entry name" value="PROTEIN-EXPORT MEMBRANE PROTEIN SEC"/>
    <property type="match status" value="1"/>
</dbReference>
<evidence type="ECO:0000256" key="9">
    <source>
        <dbReference type="HAMAP-Rule" id="MF_01463"/>
    </source>
</evidence>
<reference evidence="14 15" key="1">
    <citation type="submission" date="2018-09" db="EMBL/GenBank/DDBJ databases">
        <title>Comparative genomics of Leucobacter spp.</title>
        <authorList>
            <person name="Reis A.C."/>
            <person name="Kolvenbach B.A."/>
            <person name="Corvini P.F.X."/>
            <person name="Nunes O.C."/>
        </authorList>
    </citation>
    <scope>NUCLEOTIDE SEQUENCE [LARGE SCALE GENOMIC DNA]</scope>
    <source>
        <strain evidence="14 15">TAN 31504</strain>
    </source>
</reference>
<feature type="domain" description="Protein export membrane protein SecD/SecF C-terminal" evidence="11">
    <location>
        <begin position="348"/>
        <end position="523"/>
    </location>
</feature>
<evidence type="ECO:0000256" key="8">
    <source>
        <dbReference type="ARBA" id="ARBA00023136"/>
    </source>
</evidence>
<dbReference type="NCBIfam" id="TIGR01129">
    <property type="entry name" value="secD"/>
    <property type="match status" value="1"/>
</dbReference>
<keyword evidence="2 9" id="KW-0813">Transport</keyword>
<feature type="transmembrane region" description="Helical" evidence="9">
    <location>
        <begin position="421"/>
        <end position="444"/>
    </location>
</feature>
<dbReference type="RefSeq" id="WP_202344740.1">
    <property type="nucleotide sequence ID" value="NZ_BAAAPI010000006.1"/>
</dbReference>
<evidence type="ECO:0000256" key="2">
    <source>
        <dbReference type="ARBA" id="ARBA00022448"/>
    </source>
</evidence>
<dbReference type="SUPFAM" id="SSF82866">
    <property type="entry name" value="Multidrug efflux transporter AcrB transmembrane domain"/>
    <property type="match status" value="1"/>
</dbReference>